<dbReference type="VEuPathDB" id="AmoebaDB:EIN_047730"/>
<evidence type="ECO:0000259" key="2">
    <source>
        <dbReference type="Pfam" id="PF00646"/>
    </source>
</evidence>
<accession>A0A0A1UH28</accession>
<dbReference type="SUPFAM" id="SSF52058">
    <property type="entry name" value="L domain-like"/>
    <property type="match status" value="1"/>
</dbReference>
<dbReference type="EMBL" id="KB206215">
    <property type="protein sequence ID" value="ELP94470.1"/>
    <property type="molecule type" value="Genomic_DNA"/>
</dbReference>
<reference evidence="3 4" key="1">
    <citation type="submission" date="2012-10" db="EMBL/GenBank/DDBJ databases">
        <authorList>
            <person name="Zafar N."/>
            <person name="Inman J."/>
            <person name="Hall N."/>
            <person name="Lorenzi H."/>
            <person name="Caler E."/>
        </authorList>
    </citation>
    <scope>NUCLEOTIDE SEQUENCE [LARGE SCALE GENOMIC DNA]</scope>
    <source>
        <strain evidence="3 4">IP1</strain>
    </source>
</reference>
<dbReference type="OMA" id="NETINCF"/>
<dbReference type="Proteomes" id="UP000014680">
    <property type="component" value="Unassembled WGS sequence"/>
</dbReference>
<dbReference type="KEGG" id="eiv:EIN_047730"/>
<dbReference type="GeneID" id="14893456"/>
<dbReference type="RefSeq" id="XP_004261241.1">
    <property type="nucleotide sequence ID" value="XM_004261193.1"/>
</dbReference>
<dbReference type="Pfam" id="PF00646">
    <property type="entry name" value="F-box"/>
    <property type="match status" value="1"/>
</dbReference>
<organism evidence="3 4">
    <name type="scientific">Entamoeba invadens IP1</name>
    <dbReference type="NCBI Taxonomy" id="370355"/>
    <lineage>
        <taxon>Eukaryota</taxon>
        <taxon>Amoebozoa</taxon>
        <taxon>Evosea</taxon>
        <taxon>Archamoebae</taxon>
        <taxon>Mastigamoebida</taxon>
        <taxon>Entamoebidae</taxon>
        <taxon>Entamoeba</taxon>
    </lineage>
</organism>
<dbReference type="AlphaFoldDB" id="A0A0A1UH28"/>
<feature type="compositionally biased region" description="Acidic residues" evidence="1">
    <location>
        <begin position="515"/>
        <end position="541"/>
    </location>
</feature>
<sequence length="549" mass="63154">MTQPCSVHSRLSAICLNQIFVHLTINNLANLAQVSKKCGRCVNGMDFLNLREDFIPTIKFSYTNLRSMQIISYESFITQVPQVSQISNLRSLVFDDTNCVPYSTLQTILPSLSLTRLAFCFLNEVSTQITSRDYIDIVLHTQPKLKDLAISKELVVNRESAFDIYTRNLSVLTELTNLKVFSYTPEFSSLPKIKRLNVYVADNTLFNDTITSYTQTTTLTNLVLRGDFDNFSDIFHVSSLAQLSVLDILRTDITNDAFLTQLVNCNIKQIKTNGFFGIDSEVMKYATNGEKFYVDTEIYLNKENAPIPENILKEIRSEFKQLKKSSIKPFMVSIFSNNIRLQATIISSFFPHCYSDFCVSTKRFDCENFRLFDEYENVVRDITFKRVNEFVHFDVLQTMNSLESLMLYNVNVEIPIRNLTQLKTLCIHNGIVQDFDGLNLEQIRFSKVLGASEEKVLALNRLQVLFWYGSPFNFDMIENVVKTTALRIFVETQKVPQERLERLKKQKVFVLFEDEEVEESEDQSESSDDSDDGVSGDEQGIEDFLLNLE</sequence>
<gene>
    <name evidence="3" type="ORF">EIN_047730</name>
</gene>
<evidence type="ECO:0000256" key="1">
    <source>
        <dbReference type="SAM" id="MobiDB-lite"/>
    </source>
</evidence>
<feature type="region of interest" description="Disordered" evidence="1">
    <location>
        <begin position="515"/>
        <end position="549"/>
    </location>
</feature>
<name>A0A0A1UH28_ENTIV</name>
<evidence type="ECO:0000313" key="3">
    <source>
        <dbReference type="EMBL" id="ELP94470.1"/>
    </source>
</evidence>
<feature type="domain" description="F-box" evidence="2">
    <location>
        <begin position="10"/>
        <end position="48"/>
    </location>
</feature>
<proteinExistence type="predicted"/>
<dbReference type="OrthoDB" id="27886at2759"/>
<protein>
    <recommendedName>
        <fullName evidence="2">F-box domain-containing protein</fullName>
    </recommendedName>
</protein>
<evidence type="ECO:0000313" key="4">
    <source>
        <dbReference type="Proteomes" id="UP000014680"/>
    </source>
</evidence>
<dbReference type="InterPro" id="IPR001810">
    <property type="entry name" value="F-box_dom"/>
</dbReference>
<keyword evidence="4" id="KW-1185">Reference proteome</keyword>